<dbReference type="Pfam" id="PF14712">
    <property type="entry name" value="Snapin_Pallidin"/>
    <property type="match status" value="1"/>
</dbReference>
<evidence type="ECO:0000256" key="1">
    <source>
        <dbReference type="SAM" id="Coils"/>
    </source>
</evidence>
<protein>
    <recommendedName>
        <fullName evidence="5">BLOC-1 subunit 6</fullName>
    </recommendedName>
</protein>
<organism evidence="3 4">
    <name type="scientific">Patella caerulea</name>
    <name type="common">Rayed Mediterranean limpet</name>
    <dbReference type="NCBI Taxonomy" id="87958"/>
    <lineage>
        <taxon>Eukaryota</taxon>
        <taxon>Metazoa</taxon>
        <taxon>Spiralia</taxon>
        <taxon>Lophotrochozoa</taxon>
        <taxon>Mollusca</taxon>
        <taxon>Gastropoda</taxon>
        <taxon>Patellogastropoda</taxon>
        <taxon>Patelloidea</taxon>
        <taxon>Patellidae</taxon>
        <taxon>Patella</taxon>
    </lineage>
</organism>
<evidence type="ECO:0000313" key="3">
    <source>
        <dbReference type="EMBL" id="KAK6187856.1"/>
    </source>
</evidence>
<dbReference type="GO" id="GO:0031083">
    <property type="term" value="C:BLOC-1 complex"/>
    <property type="evidence" value="ECO:0007669"/>
    <property type="project" value="TreeGrafter"/>
</dbReference>
<dbReference type="PANTHER" id="PTHR31328">
    <property type="entry name" value="BIOGENESIS OF LYSOSOME-RELATED ORGANELLES COMPLEX 1 SUBUNIT 6"/>
    <property type="match status" value="1"/>
</dbReference>
<dbReference type="GO" id="GO:0030133">
    <property type="term" value="C:transport vesicle"/>
    <property type="evidence" value="ECO:0007669"/>
    <property type="project" value="TreeGrafter"/>
</dbReference>
<name>A0AAN8Q539_PATCE</name>
<dbReference type="EMBL" id="JAZGQO010000004">
    <property type="protein sequence ID" value="KAK6187856.1"/>
    <property type="molecule type" value="Genomic_DNA"/>
</dbReference>
<accession>A0AAN8Q539</accession>
<evidence type="ECO:0000256" key="2">
    <source>
        <dbReference type="SAM" id="MobiDB-lite"/>
    </source>
</evidence>
<reference evidence="3 4" key="1">
    <citation type="submission" date="2024-01" db="EMBL/GenBank/DDBJ databases">
        <title>The genome of the rayed Mediterranean limpet Patella caerulea (Linnaeus, 1758).</title>
        <authorList>
            <person name="Anh-Thu Weber A."/>
            <person name="Halstead-Nussloch G."/>
        </authorList>
    </citation>
    <scope>NUCLEOTIDE SEQUENCE [LARGE SCALE GENOMIC DNA]</scope>
    <source>
        <strain evidence="3">AATW-2023a</strain>
        <tissue evidence="3">Whole specimen</tissue>
    </source>
</reference>
<dbReference type="PANTHER" id="PTHR31328:SF2">
    <property type="entry name" value="BIOGENESIS OF LYSOSOME-RELATED ORGANELLES COMPLEX 1 SUBUNIT 6"/>
    <property type="match status" value="1"/>
</dbReference>
<feature type="compositionally biased region" description="Basic and acidic residues" evidence="2">
    <location>
        <begin position="1"/>
        <end position="11"/>
    </location>
</feature>
<dbReference type="AlphaFoldDB" id="A0AAN8Q539"/>
<feature type="region of interest" description="Disordered" evidence="2">
    <location>
        <begin position="1"/>
        <end position="65"/>
    </location>
</feature>
<gene>
    <name evidence="3" type="ORF">SNE40_005789</name>
</gene>
<evidence type="ECO:0000313" key="4">
    <source>
        <dbReference type="Proteomes" id="UP001347796"/>
    </source>
</evidence>
<keyword evidence="1" id="KW-0175">Coiled coil</keyword>
<feature type="compositionally biased region" description="Polar residues" evidence="2">
    <location>
        <begin position="44"/>
        <end position="55"/>
    </location>
</feature>
<proteinExistence type="predicted"/>
<comment type="caution">
    <text evidence="3">The sequence shown here is derived from an EMBL/GenBank/DDBJ whole genome shotgun (WGS) entry which is preliminary data.</text>
</comment>
<evidence type="ECO:0008006" key="5">
    <source>
        <dbReference type="Google" id="ProtNLM"/>
    </source>
</evidence>
<dbReference type="Proteomes" id="UP001347796">
    <property type="component" value="Unassembled WGS sequence"/>
</dbReference>
<sequence>MDTTDTIKVENEEYGDATASAISTRNSGCELDAQADDLRGNGNDEANSMDTGNSLESRHTDSQYNEGCDISINPNSVSKITDGLVHNILPSLEKAKVSLDEALKNQDVLIETVQQENAKFSDCNSLEHLVALMLEARVYYNKLMTVKKDMTMLSDRTSKLKRRAVRLQQQKQKEEQHMIQRREKELEREQQLVARVVKREETQE</sequence>
<dbReference type="InterPro" id="IPR028119">
    <property type="entry name" value="Snapin/Pallidin/Snn1"/>
</dbReference>
<feature type="coiled-coil region" evidence="1">
    <location>
        <begin position="157"/>
        <end position="199"/>
    </location>
</feature>
<keyword evidence="4" id="KW-1185">Reference proteome</keyword>